<organism evidence="1 2">
    <name type="scientific">Portunus trituberculatus</name>
    <name type="common">Swimming crab</name>
    <name type="synonym">Neptunus trituberculatus</name>
    <dbReference type="NCBI Taxonomy" id="210409"/>
    <lineage>
        <taxon>Eukaryota</taxon>
        <taxon>Metazoa</taxon>
        <taxon>Ecdysozoa</taxon>
        <taxon>Arthropoda</taxon>
        <taxon>Crustacea</taxon>
        <taxon>Multicrustacea</taxon>
        <taxon>Malacostraca</taxon>
        <taxon>Eumalacostraca</taxon>
        <taxon>Eucarida</taxon>
        <taxon>Decapoda</taxon>
        <taxon>Pleocyemata</taxon>
        <taxon>Brachyura</taxon>
        <taxon>Eubrachyura</taxon>
        <taxon>Portunoidea</taxon>
        <taxon>Portunidae</taxon>
        <taxon>Portuninae</taxon>
        <taxon>Portunus</taxon>
    </lineage>
</organism>
<protein>
    <submittedName>
        <fullName evidence="1">Uncharacterized protein</fullName>
    </submittedName>
</protein>
<dbReference type="Proteomes" id="UP000324222">
    <property type="component" value="Unassembled WGS sequence"/>
</dbReference>
<accession>A0A5B7HPJ5</accession>
<proteinExistence type="predicted"/>
<keyword evidence="2" id="KW-1185">Reference proteome</keyword>
<dbReference type="AlphaFoldDB" id="A0A5B7HPJ5"/>
<name>A0A5B7HPJ5_PORTR</name>
<dbReference type="EMBL" id="VSRR010032400">
    <property type="protein sequence ID" value="MPC71157.1"/>
    <property type="molecule type" value="Genomic_DNA"/>
</dbReference>
<gene>
    <name evidence="1" type="ORF">E2C01_065427</name>
</gene>
<evidence type="ECO:0000313" key="1">
    <source>
        <dbReference type="EMBL" id="MPC71157.1"/>
    </source>
</evidence>
<reference evidence="1 2" key="1">
    <citation type="submission" date="2019-05" db="EMBL/GenBank/DDBJ databases">
        <title>Another draft genome of Portunus trituberculatus and its Hox gene families provides insights of decapod evolution.</title>
        <authorList>
            <person name="Jeong J.-H."/>
            <person name="Song I."/>
            <person name="Kim S."/>
            <person name="Choi T."/>
            <person name="Kim D."/>
            <person name="Ryu S."/>
            <person name="Kim W."/>
        </authorList>
    </citation>
    <scope>NUCLEOTIDE SEQUENCE [LARGE SCALE GENOMIC DNA]</scope>
    <source>
        <tissue evidence="1">Muscle</tissue>
    </source>
</reference>
<comment type="caution">
    <text evidence="1">The sequence shown here is derived from an EMBL/GenBank/DDBJ whole genome shotgun (WGS) entry which is preliminary data.</text>
</comment>
<sequence>MLRLHVSSFDEFSEACFAFYCSSLCAAATASFSLSIPNTCTATGQIDKVSGRDTTPWWHLDLTPDCSTDHREAGRS</sequence>
<evidence type="ECO:0000313" key="2">
    <source>
        <dbReference type="Proteomes" id="UP000324222"/>
    </source>
</evidence>